<evidence type="ECO:0000313" key="2">
    <source>
        <dbReference type="Proteomes" id="UP001501594"/>
    </source>
</evidence>
<comment type="caution">
    <text evidence="1">The sequence shown here is derived from an EMBL/GenBank/DDBJ whole genome shotgun (WGS) entry which is preliminary data.</text>
</comment>
<evidence type="ECO:0008006" key="3">
    <source>
        <dbReference type="Google" id="ProtNLM"/>
    </source>
</evidence>
<protein>
    <recommendedName>
        <fullName evidence="3">Asp23/Gls24 family envelope stress response protein</fullName>
    </recommendedName>
</protein>
<keyword evidence="2" id="KW-1185">Reference proteome</keyword>
<dbReference type="EMBL" id="BAABAU010000001">
    <property type="protein sequence ID" value="GAA4266249.1"/>
    <property type="molecule type" value="Genomic_DNA"/>
</dbReference>
<reference evidence="2" key="1">
    <citation type="journal article" date="2019" name="Int. J. Syst. Evol. Microbiol.">
        <title>The Global Catalogue of Microorganisms (GCM) 10K type strain sequencing project: providing services to taxonomists for standard genome sequencing and annotation.</title>
        <authorList>
            <consortium name="The Broad Institute Genomics Platform"/>
            <consortium name="The Broad Institute Genome Sequencing Center for Infectious Disease"/>
            <person name="Wu L."/>
            <person name="Ma J."/>
        </authorList>
    </citation>
    <scope>NUCLEOTIDE SEQUENCE [LARGE SCALE GENOMIC DNA]</scope>
    <source>
        <strain evidence="2">JCM 17442</strain>
    </source>
</reference>
<dbReference type="Proteomes" id="UP001501594">
    <property type="component" value="Unassembled WGS sequence"/>
</dbReference>
<dbReference type="RefSeq" id="WP_344795302.1">
    <property type="nucleotide sequence ID" value="NZ_BAABAU010000001.1"/>
</dbReference>
<sequence>MTAAVSAGEAVHGRTQISSRAVRRIVSAVTADALSVSASDVSVELADDDGSLGVRARTPIHIRPLGDVGRRSTGTLIERLTAAQTSIRERCLELTGSSIGRVDLQVTGVELRERKRVS</sequence>
<gene>
    <name evidence="1" type="ORF">GCM10022256_18610</name>
</gene>
<evidence type="ECO:0000313" key="1">
    <source>
        <dbReference type="EMBL" id="GAA4266249.1"/>
    </source>
</evidence>
<organism evidence="1 2">
    <name type="scientific">Frondihabitans peucedani</name>
    <dbReference type="NCBI Taxonomy" id="598626"/>
    <lineage>
        <taxon>Bacteria</taxon>
        <taxon>Bacillati</taxon>
        <taxon>Actinomycetota</taxon>
        <taxon>Actinomycetes</taxon>
        <taxon>Micrococcales</taxon>
        <taxon>Microbacteriaceae</taxon>
        <taxon>Frondihabitans</taxon>
    </lineage>
</organism>
<name>A0ABP8E2M0_9MICO</name>
<accession>A0ABP8E2M0</accession>
<proteinExistence type="predicted"/>